<comment type="caution">
    <text evidence="3">The sequence shown here is derived from an EMBL/GenBank/DDBJ whole genome shotgun (WGS) entry which is preliminary data.</text>
</comment>
<keyword evidence="4" id="KW-1185">Reference proteome</keyword>
<feature type="transmembrane region" description="Helical" evidence="2">
    <location>
        <begin position="55"/>
        <end position="80"/>
    </location>
</feature>
<evidence type="ECO:0000313" key="3">
    <source>
        <dbReference type="EMBL" id="TFI57105.1"/>
    </source>
</evidence>
<protein>
    <submittedName>
        <fullName evidence="3">Uncharacterized protein</fullName>
    </submittedName>
</protein>
<gene>
    <name evidence="3" type="ORF">E2493_16880</name>
</gene>
<sequence>MSRDQKPGKVRVIGQRDAGAQPLRRRTDLDPEAADGTAADRVAAPEPAAVVQTGALAFVPVVLFLMCCASGGIAFTLLVLPSLPQ</sequence>
<organism evidence="3 4">
    <name type="scientific">Sphingomonas parva</name>
    <dbReference type="NCBI Taxonomy" id="2555898"/>
    <lineage>
        <taxon>Bacteria</taxon>
        <taxon>Pseudomonadati</taxon>
        <taxon>Pseudomonadota</taxon>
        <taxon>Alphaproteobacteria</taxon>
        <taxon>Sphingomonadales</taxon>
        <taxon>Sphingomonadaceae</taxon>
        <taxon>Sphingomonas</taxon>
    </lineage>
</organism>
<evidence type="ECO:0000313" key="4">
    <source>
        <dbReference type="Proteomes" id="UP000298213"/>
    </source>
</evidence>
<dbReference type="Proteomes" id="UP000298213">
    <property type="component" value="Unassembled WGS sequence"/>
</dbReference>
<evidence type="ECO:0000256" key="1">
    <source>
        <dbReference type="SAM" id="MobiDB-lite"/>
    </source>
</evidence>
<feature type="region of interest" description="Disordered" evidence="1">
    <location>
        <begin position="1"/>
        <end position="40"/>
    </location>
</feature>
<dbReference type="OrthoDB" id="7596390at2"/>
<evidence type="ECO:0000256" key="2">
    <source>
        <dbReference type="SAM" id="Phobius"/>
    </source>
</evidence>
<dbReference type="RefSeq" id="WP_135089143.1">
    <property type="nucleotide sequence ID" value="NZ_SPDV01000039.1"/>
</dbReference>
<keyword evidence="2" id="KW-1133">Transmembrane helix</keyword>
<dbReference type="EMBL" id="SPDV01000039">
    <property type="protein sequence ID" value="TFI57105.1"/>
    <property type="molecule type" value="Genomic_DNA"/>
</dbReference>
<dbReference type="AlphaFoldDB" id="A0A4Y8ZPP8"/>
<name>A0A4Y8ZPP8_9SPHN</name>
<keyword evidence="2" id="KW-0472">Membrane</keyword>
<keyword evidence="2" id="KW-0812">Transmembrane</keyword>
<proteinExistence type="predicted"/>
<reference evidence="3 4" key="1">
    <citation type="submission" date="2019-03" db="EMBL/GenBank/DDBJ databases">
        <title>Genome sequence of Sphingomonas sp. 17J27-24.</title>
        <authorList>
            <person name="Kim M."/>
            <person name="Maeng S."/>
            <person name="Sathiyaraj S."/>
        </authorList>
    </citation>
    <scope>NUCLEOTIDE SEQUENCE [LARGE SCALE GENOMIC DNA]</scope>
    <source>
        <strain evidence="3 4">17J27-24</strain>
    </source>
</reference>
<accession>A0A4Y8ZPP8</accession>